<keyword evidence="4" id="KW-1185">Reference proteome</keyword>
<feature type="compositionally biased region" description="Low complexity" evidence="1">
    <location>
        <begin position="187"/>
        <end position="228"/>
    </location>
</feature>
<dbReference type="RefSeq" id="WP_252800673.1">
    <property type="nucleotide sequence ID" value="NZ_BAAABM010000009.1"/>
</dbReference>
<feature type="chain" id="PRO_5045470500" description="Secreted protein" evidence="2">
    <location>
        <begin position="24"/>
        <end position="237"/>
    </location>
</feature>
<evidence type="ECO:0008006" key="5">
    <source>
        <dbReference type="Google" id="ProtNLM"/>
    </source>
</evidence>
<dbReference type="EMBL" id="BAAABM010000009">
    <property type="protein sequence ID" value="GAA0326980.1"/>
    <property type="molecule type" value="Genomic_DNA"/>
</dbReference>
<reference evidence="4" key="1">
    <citation type="journal article" date="2019" name="Int. J. Syst. Evol. Microbiol.">
        <title>The Global Catalogue of Microorganisms (GCM) 10K type strain sequencing project: providing services to taxonomists for standard genome sequencing and annotation.</title>
        <authorList>
            <consortium name="The Broad Institute Genomics Platform"/>
            <consortium name="The Broad Institute Genome Sequencing Center for Infectious Disease"/>
            <person name="Wu L."/>
            <person name="Ma J."/>
        </authorList>
    </citation>
    <scope>NUCLEOTIDE SEQUENCE [LARGE SCALE GENOMIC DNA]</scope>
    <source>
        <strain evidence="4">JCM 3146</strain>
    </source>
</reference>
<protein>
    <recommendedName>
        <fullName evidence="5">Secreted protein</fullName>
    </recommendedName>
</protein>
<accession>A0ABP3FX12</accession>
<keyword evidence="2" id="KW-0732">Signal</keyword>
<feature type="region of interest" description="Disordered" evidence="1">
    <location>
        <begin position="174"/>
        <end position="237"/>
    </location>
</feature>
<gene>
    <name evidence="3" type="ORF">GCM10010151_16180</name>
</gene>
<feature type="signal peptide" evidence="2">
    <location>
        <begin position="1"/>
        <end position="23"/>
    </location>
</feature>
<name>A0ABP3FX12_9ACTN</name>
<organism evidence="3 4">
    <name type="scientific">Actinoallomurus spadix</name>
    <dbReference type="NCBI Taxonomy" id="79912"/>
    <lineage>
        <taxon>Bacteria</taxon>
        <taxon>Bacillati</taxon>
        <taxon>Actinomycetota</taxon>
        <taxon>Actinomycetes</taxon>
        <taxon>Streptosporangiales</taxon>
        <taxon>Thermomonosporaceae</taxon>
        <taxon>Actinoallomurus</taxon>
    </lineage>
</organism>
<evidence type="ECO:0000313" key="4">
    <source>
        <dbReference type="Proteomes" id="UP001501822"/>
    </source>
</evidence>
<evidence type="ECO:0000313" key="3">
    <source>
        <dbReference type="EMBL" id="GAA0326980.1"/>
    </source>
</evidence>
<evidence type="ECO:0000256" key="1">
    <source>
        <dbReference type="SAM" id="MobiDB-lite"/>
    </source>
</evidence>
<evidence type="ECO:0000256" key="2">
    <source>
        <dbReference type="SAM" id="SignalP"/>
    </source>
</evidence>
<comment type="caution">
    <text evidence="3">The sequence shown here is derived from an EMBL/GenBank/DDBJ whole genome shotgun (WGS) entry which is preliminary data.</text>
</comment>
<dbReference type="Proteomes" id="UP001501822">
    <property type="component" value="Unassembled WGS sequence"/>
</dbReference>
<proteinExistence type="predicted"/>
<sequence>MKKLLAATAVSAAVAAVPAVAYAGDGGKLPTCTATFVDHPENASPAWALDDFTRTTTFAPGDTDGTWKVHIHDEGHFTTIPGTTSDSGDPIQLKVTGSFDGDGDYTVTSTTGPQCGDAEQYTGTGAPATAKWPLHYFPADADATTSDIDPWRWVYQTYCEKMVEDSRYAKVDGHLTGKDCPTPTPTPTDSAPEPDPSSSADPEPSASETTPSPETTASPAAEASPATPVKAQPHFTG</sequence>